<dbReference type="AlphaFoldDB" id="A0A1H3L262"/>
<dbReference type="PROSITE" id="PS50113">
    <property type="entry name" value="PAC"/>
    <property type="match status" value="1"/>
</dbReference>
<dbReference type="PANTHER" id="PTHR47429">
    <property type="entry name" value="PROTEIN TWIN LOV 1"/>
    <property type="match status" value="1"/>
</dbReference>
<evidence type="ECO:0000256" key="2">
    <source>
        <dbReference type="ARBA" id="ARBA00022643"/>
    </source>
</evidence>
<dbReference type="CDD" id="cd00130">
    <property type="entry name" value="PAS"/>
    <property type="match status" value="1"/>
</dbReference>
<dbReference type="OrthoDB" id="489241at2"/>
<dbReference type="InterPro" id="IPR001610">
    <property type="entry name" value="PAC"/>
</dbReference>
<dbReference type="RefSeq" id="WP_092642226.1">
    <property type="nucleotide sequence ID" value="NZ_FNPX01000002.1"/>
</dbReference>
<evidence type="ECO:0000256" key="1">
    <source>
        <dbReference type="ARBA" id="ARBA00022630"/>
    </source>
</evidence>
<feature type="domain" description="PAS" evidence="5">
    <location>
        <begin position="37"/>
        <end position="110"/>
    </location>
</feature>
<keyword evidence="3" id="KW-0157">Chromophore</keyword>
<keyword evidence="2" id="KW-0288">FMN</keyword>
<evidence type="ECO:0000313" key="8">
    <source>
        <dbReference type="Proteomes" id="UP000198914"/>
    </source>
</evidence>
<protein>
    <submittedName>
        <fullName evidence="7">PAS domain S-box-containing protein</fullName>
    </submittedName>
</protein>
<dbReference type="STRING" id="1244108.SAMN05444004_10262"/>
<dbReference type="InterPro" id="IPR036890">
    <property type="entry name" value="HATPase_C_sf"/>
</dbReference>
<dbReference type="Gene3D" id="3.30.565.10">
    <property type="entry name" value="Histidine kinase-like ATPase, C-terminal domain"/>
    <property type="match status" value="1"/>
</dbReference>
<dbReference type="PANTHER" id="PTHR47429:SF2">
    <property type="entry name" value="PROTEIN TWIN LOV 1"/>
    <property type="match status" value="1"/>
</dbReference>
<dbReference type="SUPFAM" id="SSF55785">
    <property type="entry name" value="PYP-like sensor domain (PAS domain)"/>
    <property type="match status" value="1"/>
</dbReference>
<feature type="region of interest" description="Disordered" evidence="4">
    <location>
        <begin position="1"/>
        <end position="25"/>
    </location>
</feature>
<sequence length="364" mass="39942">MTNDQDGTTGGPRQNFRAEPRHKELDATKRKLAAVMDEKDAIDGFSNAKVAMVLTDPRADDNPIVYVNAAFEKMTGYSRSAVIGRNCRFLQGDETRKTDVDNLRAAVNDGRDLSIDIQNYRADGRPFVNRLIIAPITDGNGDIIYYLGIQKPLHDTEREDGELNEKLSSLQSRVQEDLSLVLKSLGETTEDEPLEFEAMTRRMECLQLVYEAMLLSDSQGLRSRGIDLGALISRVAASIAYEEGRPGIRYQQQIESVVVNLEASVRVSLLLSEVLFNAFHHAFDRLEEGLIELRLTRLAAGGLRLVVTDDGVGLPSNICFPDMTTIGGRLIATLADGLDATITPVRGAAGTVVMLDVPAGMMDV</sequence>
<accession>A0A1H3L262</accession>
<feature type="compositionally biased region" description="Basic and acidic residues" evidence="4">
    <location>
        <begin position="16"/>
        <end position="25"/>
    </location>
</feature>
<name>A0A1H3L262_9RHOB</name>
<dbReference type="InterPro" id="IPR000014">
    <property type="entry name" value="PAS"/>
</dbReference>
<dbReference type="InterPro" id="IPR000700">
    <property type="entry name" value="PAS-assoc_C"/>
</dbReference>
<evidence type="ECO:0000256" key="3">
    <source>
        <dbReference type="ARBA" id="ARBA00022991"/>
    </source>
</evidence>
<dbReference type="Pfam" id="PF13426">
    <property type="entry name" value="PAS_9"/>
    <property type="match status" value="1"/>
</dbReference>
<dbReference type="SMART" id="SM00086">
    <property type="entry name" value="PAC"/>
    <property type="match status" value="1"/>
</dbReference>
<proteinExistence type="predicted"/>
<dbReference type="SMART" id="SM00091">
    <property type="entry name" value="PAS"/>
    <property type="match status" value="1"/>
</dbReference>
<dbReference type="Proteomes" id="UP000198914">
    <property type="component" value="Unassembled WGS sequence"/>
</dbReference>
<evidence type="ECO:0000259" key="6">
    <source>
        <dbReference type="PROSITE" id="PS50113"/>
    </source>
</evidence>
<dbReference type="SUPFAM" id="SSF55874">
    <property type="entry name" value="ATPase domain of HSP90 chaperone/DNA topoisomerase II/histidine kinase"/>
    <property type="match status" value="1"/>
</dbReference>
<keyword evidence="8" id="KW-1185">Reference proteome</keyword>
<dbReference type="Gene3D" id="3.30.450.20">
    <property type="entry name" value="PAS domain"/>
    <property type="match status" value="1"/>
</dbReference>
<dbReference type="NCBIfam" id="TIGR00229">
    <property type="entry name" value="sensory_box"/>
    <property type="match status" value="1"/>
</dbReference>
<dbReference type="PROSITE" id="PS50112">
    <property type="entry name" value="PAS"/>
    <property type="match status" value="1"/>
</dbReference>
<feature type="domain" description="PAC" evidence="6">
    <location>
        <begin position="111"/>
        <end position="165"/>
    </location>
</feature>
<reference evidence="8" key="1">
    <citation type="submission" date="2016-10" db="EMBL/GenBank/DDBJ databases">
        <authorList>
            <person name="Varghese N."/>
            <person name="Submissions S."/>
        </authorList>
    </citation>
    <scope>NUCLEOTIDE SEQUENCE [LARGE SCALE GENOMIC DNA]</scope>
    <source>
        <strain evidence="8">DSM 100420</strain>
    </source>
</reference>
<dbReference type="InterPro" id="IPR035965">
    <property type="entry name" value="PAS-like_dom_sf"/>
</dbReference>
<organism evidence="7 8">
    <name type="scientific">Jannaschia faecimaris</name>
    <dbReference type="NCBI Taxonomy" id="1244108"/>
    <lineage>
        <taxon>Bacteria</taxon>
        <taxon>Pseudomonadati</taxon>
        <taxon>Pseudomonadota</taxon>
        <taxon>Alphaproteobacteria</taxon>
        <taxon>Rhodobacterales</taxon>
        <taxon>Roseobacteraceae</taxon>
        <taxon>Jannaschia</taxon>
    </lineage>
</organism>
<evidence type="ECO:0000256" key="4">
    <source>
        <dbReference type="SAM" id="MobiDB-lite"/>
    </source>
</evidence>
<keyword evidence="1" id="KW-0285">Flavoprotein</keyword>
<gene>
    <name evidence="7" type="ORF">SAMN05444004_10262</name>
</gene>
<evidence type="ECO:0000259" key="5">
    <source>
        <dbReference type="PROSITE" id="PS50112"/>
    </source>
</evidence>
<dbReference type="EMBL" id="FNPX01000002">
    <property type="protein sequence ID" value="SDY58512.1"/>
    <property type="molecule type" value="Genomic_DNA"/>
</dbReference>
<evidence type="ECO:0000313" key="7">
    <source>
        <dbReference type="EMBL" id="SDY58512.1"/>
    </source>
</evidence>